<keyword evidence="3" id="KW-1185">Reference proteome</keyword>
<evidence type="ECO:0000313" key="3">
    <source>
        <dbReference type="Proteomes" id="UP001597383"/>
    </source>
</evidence>
<feature type="transmembrane region" description="Helical" evidence="1">
    <location>
        <begin position="76"/>
        <end position="94"/>
    </location>
</feature>
<sequence length="136" mass="15984">MNQSVRKSNSISRYIYFGLTIIFFTCLILQVLFVGLALFDSSVHWLKHITLVHLFGFNIPVFMLLFAFLGRMPRWSYWYILGLLGLVFAMYFTANMTISWIGSLHPVIAILLIEISFMNVVRTWKWLKRVKQKGEK</sequence>
<feature type="transmembrane region" description="Helical" evidence="1">
    <location>
        <begin position="100"/>
        <end position="121"/>
    </location>
</feature>
<proteinExistence type="predicted"/>
<keyword evidence="1" id="KW-0812">Transmembrane</keyword>
<keyword evidence="1" id="KW-0472">Membrane</keyword>
<evidence type="ECO:0000256" key="1">
    <source>
        <dbReference type="SAM" id="Phobius"/>
    </source>
</evidence>
<evidence type="ECO:0000313" key="2">
    <source>
        <dbReference type="EMBL" id="MFD2044192.1"/>
    </source>
</evidence>
<dbReference type="Pfam" id="PF19728">
    <property type="entry name" value="DUF6220"/>
    <property type="match status" value="1"/>
</dbReference>
<keyword evidence="1" id="KW-1133">Transmembrane helix</keyword>
<comment type="caution">
    <text evidence="2">The sequence shown here is derived from an EMBL/GenBank/DDBJ whole genome shotgun (WGS) entry which is preliminary data.</text>
</comment>
<dbReference type="EMBL" id="JBHUHQ010000014">
    <property type="protein sequence ID" value="MFD2044192.1"/>
    <property type="molecule type" value="Genomic_DNA"/>
</dbReference>
<dbReference type="RefSeq" id="WP_377556500.1">
    <property type="nucleotide sequence ID" value="NZ_JBHUHQ010000014.1"/>
</dbReference>
<feature type="transmembrane region" description="Helical" evidence="1">
    <location>
        <begin position="14"/>
        <end position="39"/>
    </location>
</feature>
<organism evidence="2 3">
    <name type="scientific">Ornithinibacillus salinisoli</name>
    <dbReference type="NCBI Taxonomy" id="1848459"/>
    <lineage>
        <taxon>Bacteria</taxon>
        <taxon>Bacillati</taxon>
        <taxon>Bacillota</taxon>
        <taxon>Bacilli</taxon>
        <taxon>Bacillales</taxon>
        <taxon>Bacillaceae</taxon>
        <taxon>Ornithinibacillus</taxon>
    </lineage>
</organism>
<protein>
    <submittedName>
        <fullName evidence="2">DUF6220 domain-containing protein</fullName>
    </submittedName>
</protein>
<dbReference type="Proteomes" id="UP001597383">
    <property type="component" value="Unassembled WGS sequence"/>
</dbReference>
<reference evidence="3" key="1">
    <citation type="journal article" date="2019" name="Int. J. Syst. Evol. Microbiol.">
        <title>The Global Catalogue of Microorganisms (GCM) 10K type strain sequencing project: providing services to taxonomists for standard genome sequencing and annotation.</title>
        <authorList>
            <consortium name="The Broad Institute Genomics Platform"/>
            <consortium name="The Broad Institute Genome Sequencing Center for Infectious Disease"/>
            <person name="Wu L."/>
            <person name="Ma J."/>
        </authorList>
    </citation>
    <scope>NUCLEOTIDE SEQUENCE [LARGE SCALE GENOMIC DNA]</scope>
    <source>
        <strain evidence="3">R28</strain>
    </source>
</reference>
<gene>
    <name evidence="2" type="ORF">ACFSJF_07940</name>
</gene>
<feature type="transmembrane region" description="Helical" evidence="1">
    <location>
        <begin position="45"/>
        <end position="69"/>
    </location>
</feature>
<dbReference type="InterPro" id="IPR046192">
    <property type="entry name" value="DUF6220"/>
</dbReference>
<accession>A0ABW4VX32</accession>
<name>A0ABW4VX32_9BACI</name>